<dbReference type="GO" id="GO:0008270">
    <property type="term" value="F:zinc ion binding"/>
    <property type="evidence" value="ECO:0007669"/>
    <property type="project" value="UniProtKB-KW"/>
</dbReference>
<evidence type="ECO:0000259" key="16">
    <source>
        <dbReference type="PROSITE" id="PS50006"/>
    </source>
</evidence>
<evidence type="ECO:0000256" key="9">
    <source>
        <dbReference type="ARBA" id="ARBA00022786"/>
    </source>
</evidence>
<dbReference type="InterPro" id="IPR013083">
    <property type="entry name" value="Znf_RING/FYVE/PHD"/>
</dbReference>
<evidence type="ECO:0000256" key="15">
    <source>
        <dbReference type="PROSITE-ProRule" id="PRU00175"/>
    </source>
</evidence>
<dbReference type="GO" id="GO:0005634">
    <property type="term" value="C:nucleus"/>
    <property type="evidence" value="ECO:0007669"/>
    <property type="project" value="UniProtKB-SubCell"/>
</dbReference>
<evidence type="ECO:0000256" key="10">
    <source>
        <dbReference type="ARBA" id="ARBA00022833"/>
    </source>
</evidence>
<name>A0AA85KM08_TRIRE</name>
<comment type="subcellular location">
    <subcellularLocation>
        <location evidence="2">Nucleus</location>
    </subcellularLocation>
</comment>
<dbReference type="SUPFAM" id="SSF49879">
    <property type="entry name" value="SMAD/FHA domain"/>
    <property type="match status" value="1"/>
</dbReference>
<dbReference type="InterPro" id="IPR052256">
    <property type="entry name" value="E3_ubiquitin-ligase_CHFR"/>
</dbReference>
<comment type="catalytic activity">
    <reaction evidence="1">
        <text>S-ubiquitinyl-[E2 ubiquitin-conjugating enzyme]-L-cysteine + [acceptor protein]-L-lysine = [E2 ubiquitin-conjugating enzyme]-L-cysteine + N(6)-ubiquitinyl-[acceptor protein]-L-lysine.</text>
        <dbReference type="EC" id="2.3.2.27"/>
    </reaction>
</comment>
<dbReference type="Pfam" id="PF00498">
    <property type="entry name" value="FHA"/>
    <property type="match status" value="1"/>
</dbReference>
<feature type="domain" description="FHA" evidence="16">
    <location>
        <begin position="89"/>
        <end position="139"/>
    </location>
</feature>
<evidence type="ECO:0000256" key="6">
    <source>
        <dbReference type="ARBA" id="ARBA00022679"/>
    </source>
</evidence>
<dbReference type="Pfam" id="PF17979">
    <property type="entry name" value="zf-CRD"/>
    <property type="match status" value="1"/>
</dbReference>
<dbReference type="Proteomes" id="UP000050795">
    <property type="component" value="Unassembled WGS sequence"/>
</dbReference>
<evidence type="ECO:0000256" key="14">
    <source>
        <dbReference type="ARBA" id="ARBA00031332"/>
    </source>
</evidence>
<keyword evidence="7 15" id="KW-0863">Zinc-finger</keyword>
<protein>
    <recommendedName>
        <fullName evidence="4">RING-type E3 ubiquitin transferase</fullName>
        <ecNumber evidence="4">2.3.2.27</ecNumber>
    </recommendedName>
    <alternativeName>
        <fullName evidence="14">Checkpoint with forkhead and RING finger domains protein</fullName>
    </alternativeName>
    <alternativeName>
        <fullName evidence="13">RING-type E3 ubiquitin transferase CHFR</fullName>
    </alternativeName>
</protein>
<proteinExistence type="predicted"/>
<dbReference type="Gene3D" id="3.30.40.10">
    <property type="entry name" value="Zinc/RING finger domain, C3HC4 (zinc finger)"/>
    <property type="match status" value="1"/>
</dbReference>
<sequence length="666" mass="75110">MYFSILLTYIAPAIKLDLNYSHSFKVDFVCLFSFLNSEFSRKEMLTSSVMTNCSTKQQQQQEDEISAMKWAKLLPVHDSCMHELSQEVITIGSSEECSILVKDENVSASHCMLIKDPDNVIWLYDCSEDKGTRCNNGKWLNQDCISLHNGDYFHLVWDEVDESKRIGFCILLSDDNSQKMDSINDECHDKAKIMKMTTTMMITPVECQTQPSTSSSSSTASTSMSADSEMESCLTCVICGDIYFECCSVQPCLHSFCTLCWLKWQKSECPMVSHLCTHNLYMCVMVGFLLQCRKHVSAYAKNHQLNDLVEVFLRKYPEKSKSTEEQNEIKEEIRRLATPTNNYQNRRYNRRNRRQRVERYAVTGGIGRNGLLHTGGGGGAAATATSSNISLINVDEITLATTTSSIVNEIITTNNPTSIVNYPMTNDTVIPTMMSSSVYTPFNSSCIFCSWVPPNGRRDQSSSGSGGGSRLAGVGNHVTRDNECSSHCFCACCRRPMPSQTSLHPRGINTIECEICRRTFCSLINPTGCAGCNGYCLSRLQDLTRYTTIPRTLLLNNRIETEILNDYLTSQGISIPRFIEQCLSTFISSTIIYPSLVLSENSLVCTSCGEHVLSELAYKYRVSICADQLPDEVVLKPNCYYGRYCRYQSNNYHHARRFNHICERSF</sequence>
<evidence type="ECO:0000313" key="19">
    <source>
        <dbReference type="WBParaSite" id="TREG1_96330.1"/>
    </source>
</evidence>
<keyword evidence="6" id="KW-0808">Transferase</keyword>
<evidence type="ECO:0000256" key="7">
    <source>
        <dbReference type="ARBA" id="ARBA00022771"/>
    </source>
</evidence>
<dbReference type="PANTHER" id="PTHR16079:SF4">
    <property type="entry name" value="E3 UBIQUITIN-PROTEIN LIGASE CHFR"/>
    <property type="match status" value="1"/>
</dbReference>
<evidence type="ECO:0000313" key="18">
    <source>
        <dbReference type="Proteomes" id="UP000050795"/>
    </source>
</evidence>
<dbReference type="InterPro" id="IPR008984">
    <property type="entry name" value="SMAD_FHA_dom_sf"/>
</dbReference>
<dbReference type="PANTHER" id="PTHR16079">
    <property type="entry name" value="UBIQUITIN LIGASE PROTEIN CHFR"/>
    <property type="match status" value="1"/>
</dbReference>
<dbReference type="WBParaSite" id="TREG1_96330.1">
    <property type="protein sequence ID" value="TREG1_96330.1"/>
    <property type="gene ID" value="TREG1_96330"/>
</dbReference>
<accession>A0AA85KM08</accession>
<keyword evidence="9" id="KW-0833">Ubl conjugation pathway</keyword>
<keyword evidence="11" id="KW-0539">Nucleus</keyword>
<dbReference type="InterPro" id="IPR001841">
    <property type="entry name" value="Znf_RING"/>
</dbReference>
<evidence type="ECO:0000256" key="12">
    <source>
        <dbReference type="ARBA" id="ARBA00023306"/>
    </source>
</evidence>
<dbReference type="PROSITE" id="PS50089">
    <property type="entry name" value="ZF_RING_2"/>
    <property type="match status" value="1"/>
</dbReference>
<dbReference type="GO" id="GO:0006511">
    <property type="term" value="P:ubiquitin-dependent protein catabolic process"/>
    <property type="evidence" value="ECO:0007669"/>
    <property type="project" value="TreeGrafter"/>
</dbReference>
<dbReference type="AlphaFoldDB" id="A0AA85KM08"/>
<dbReference type="InterPro" id="IPR000253">
    <property type="entry name" value="FHA_dom"/>
</dbReference>
<dbReference type="GO" id="GO:0016567">
    <property type="term" value="P:protein ubiquitination"/>
    <property type="evidence" value="ECO:0007669"/>
    <property type="project" value="TreeGrafter"/>
</dbReference>
<keyword evidence="7 15" id="KW-0479">Metal-binding</keyword>
<evidence type="ECO:0000256" key="3">
    <source>
        <dbReference type="ARBA" id="ARBA00004906"/>
    </source>
</evidence>
<feature type="domain" description="RING-type" evidence="17">
    <location>
        <begin position="236"/>
        <end position="271"/>
    </location>
</feature>
<evidence type="ECO:0000259" key="17">
    <source>
        <dbReference type="PROSITE" id="PS50089"/>
    </source>
</evidence>
<dbReference type="PROSITE" id="PS50006">
    <property type="entry name" value="FHA_DOMAIN"/>
    <property type="match status" value="1"/>
</dbReference>
<comment type="pathway">
    <text evidence="3">Protein modification; protein ubiquitination.</text>
</comment>
<keyword evidence="5" id="KW-0132">Cell division</keyword>
<evidence type="ECO:0000256" key="13">
    <source>
        <dbReference type="ARBA" id="ARBA00029800"/>
    </source>
</evidence>
<evidence type="ECO:0000256" key="11">
    <source>
        <dbReference type="ARBA" id="ARBA00023242"/>
    </source>
</evidence>
<dbReference type="GO" id="GO:0051301">
    <property type="term" value="P:cell division"/>
    <property type="evidence" value="ECO:0007669"/>
    <property type="project" value="UniProtKB-KW"/>
</dbReference>
<dbReference type="EC" id="2.3.2.27" evidence="4"/>
<evidence type="ECO:0000256" key="8">
    <source>
        <dbReference type="ARBA" id="ARBA00022776"/>
    </source>
</evidence>
<dbReference type="InterPro" id="IPR040909">
    <property type="entry name" value="CHFR_Znf-CRD"/>
</dbReference>
<dbReference type="GO" id="GO:0061630">
    <property type="term" value="F:ubiquitin protein ligase activity"/>
    <property type="evidence" value="ECO:0007669"/>
    <property type="project" value="UniProtKB-EC"/>
</dbReference>
<keyword evidence="10" id="KW-0862">Zinc</keyword>
<keyword evidence="12" id="KW-0131">Cell cycle</keyword>
<reference evidence="19" key="2">
    <citation type="submission" date="2023-11" db="UniProtKB">
        <authorList>
            <consortium name="WormBaseParasite"/>
        </authorList>
    </citation>
    <scope>IDENTIFICATION</scope>
</reference>
<keyword evidence="8" id="KW-0498">Mitosis</keyword>
<keyword evidence="18" id="KW-1185">Reference proteome</keyword>
<evidence type="ECO:0000256" key="2">
    <source>
        <dbReference type="ARBA" id="ARBA00004123"/>
    </source>
</evidence>
<organism evidence="18 19">
    <name type="scientific">Trichobilharzia regenti</name>
    <name type="common">Nasal bird schistosome</name>
    <dbReference type="NCBI Taxonomy" id="157069"/>
    <lineage>
        <taxon>Eukaryota</taxon>
        <taxon>Metazoa</taxon>
        <taxon>Spiralia</taxon>
        <taxon>Lophotrochozoa</taxon>
        <taxon>Platyhelminthes</taxon>
        <taxon>Trematoda</taxon>
        <taxon>Digenea</taxon>
        <taxon>Strigeidida</taxon>
        <taxon>Schistosomatoidea</taxon>
        <taxon>Schistosomatidae</taxon>
        <taxon>Trichobilharzia</taxon>
    </lineage>
</organism>
<dbReference type="CDD" id="cd00060">
    <property type="entry name" value="FHA"/>
    <property type="match status" value="1"/>
</dbReference>
<dbReference type="Gene3D" id="2.60.200.20">
    <property type="match status" value="1"/>
</dbReference>
<evidence type="ECO:0000256" key="4">
    <source>
        <dbReference type="ARBA" id="ARBA00012483"/>
    </source>
</evidence>
<evidence type="ECO:0000256" key="5">
    <source>
        <dbReference type="ARBA" id="ARBA00022618"/>
    </source>
</evidence>
<reference evidence="18" key="1">
    <citation type="submission" date="2022-06" db="EMBL/GenBank/DDBJ databases">
        <authorList>
            <person name="Berger JAMES D."/>
            <person name="Berger JAMES D."/>
        </authorList>
    </citation>
    <scope>NUCLEOTIDE SEQUENCE [LARGE SCALE GENOMIC DNA]</scope>
</reference>
<evidence type="ECO:0000256" key="1">
    <source>
        <dbReference type="ARBA" id="ARBA00000900"/>
    </source>
</evidence>